<proteinExistence type="predicted"/>
<feature type="non-terminal residue" evidence="1">
    <location>
        <position position="116"/>
    </location>
</feature>
<dbReference type="EMBL" id="CM017647">
    <property type="protein sequence ID" value="TYJ06062.1"/>
    <property type="molecule type" value="Genomic_DNA"/>
</dbReference>
<dbReference type="AlphaFoldDB" id="A0A5D2WX50"/>
<gene>
    <name evidence="1" type="ORF">E1A91_A12G207400v1</name>
</gene>
<accession>A0A5D2WX50</accession>
<evidence type="ECO:0000313" key="1">
    <source>
        <dbReference type="EMBL" id="TYJ06062.1"/>
    </source>
</evidence>
<keyword evidence="2" id="KW-1185">Reference proteome</keyword>
<organism evidence="1 2">
    <name type="scientific">Gossypium mustelinum</name>
    <name type="common">Cotton</name>
    <name type="synonym">Gossypium caicoense</name>
    <dbReference type="NCBI Taxonomy" id="34275"/>
    <lineage>
        <taxon>Eukaryota</taxon>
        <taxon>Viridiplantae</taxon>
        <taxon>Streptophyta</taxon>
        <taxon>Embryophyta</taxon>
        <taxon>Tracheophyta</taxon>
        <taxon>Spermatophyta</taxon>
        <taxon>Magnoliopsida</taxon>
        <taxon>eudicotyledons</taxon>
        <taxon>Gunneridae</taxon>
        <taxon>Pentapetalae</taxon>
        <taxon>rosids</taxon>
        <taxon>malvids</taxon>
        <taxon>Malvales</taxon>
        <taxon>Malvaceae</taxon>
        <taxon>Malvoideae</taxon>
        <taxon>Gossypium</taxon>
    </lineage>
</organism>
<dbReference type="Proteomes" id="UP000323597">
    <property type="component" value="Chromosome A12"/>
</dbReference>
<feature type="non-terminal residue" evidence="1">
    <location>
        <position position="1"/>
    </location>
</feature>
<sequence>TICNLHYRRTIGYATCRRCQSGAKTSEHLFRNCSIAKETWERLNIVWPASEEHTNFTEWLKNFFESHSIVICRMFVCALWGIRTSRNRFIHEGEMRSGSQVADFVTNYLHELDGLT</sequence>
<reference evidence="1 2" key="1">
    <citation type="submission" date="2019-07" db="EMBL/GenBank/DDBJ databases">
        <title>WGS assembly of Gossypium mustelinum.</title>
        <authorList>
            <person name="Chen Z.J."/>
            <person name="Sreedasyam A."/>
            <person name="Ando A."/>
            <person name="Song Q."/>
            <person name="De L."/>
            <person name="Hulse-Kemp A."/>
            <person name="Ding M."/>
            <person name="Ye W."/>
            <person name="Kirkbride R."/>
            <person name="Jenkins J."/>
            <person name="Plott C."/>
            <person name="Lovell J."/>
            <person name="Lin Y.-M."/>
            <person name="Vaughn R."/>
            <person name="Liu B."/>
            <person name="Li W."/>
            <person name="Simpson S."/>
            <person name="Scheffler B."/>
            <person name="Saski C."/>
            <person name="Grover C."/>
            <person name="Hu G."/>
            <person name="Conover J."/>
            <person name="Carlson J."/>
            <person name="Shu S."/>
            <person name="Boston L."/>
            <person name="Williams M."/>
            <person name="Peterson D."/>
            <person name="Mcgee K."/>
            <person name="Jones D."/>
            <person name="Wendel J."/>
            <person name="Stelly D."/>
            <person name="Grimwood J."/>
            <person name="Schmutz J."/>
        </authorList>
    </citation>
    <scope>NUCLEOTIDE SEQUENCE [LARGE SCALE GENOMIC DNA]</scope>
    <source>
        <strain evidence="1">1408120.09</strain>
    </source>
</reference>
<evidence type="ECO:0000313" key="2">
    <source>
        <dbReference type="Proteomes" id="UP000323597"/>
    </source>
</evidence>
<name>A0A5D2WX50_GOSMU</name>
<evidence type="ECO:0008006" key="3">
    <source>
        <dbReference type="Google" id="ProtNLM"/>
    </source>
</evidence>
<protein>
    <recommendedName>
        <fullName evidence="3">Reverse transcriptase zinc-binding domain-containing protein</fullName>
    </recommendedName>
</protein>